<dbReference type="AlphaFoldDB" id="A0A926FJU4"/>
<comment type="caution">
    <text evidence="1">The sequence shown here is derived from an EMBL/GenBank/DDBJ whole genome shotgun (WGS) entry which is preliminary data.</text>
</comment>
<organism evidence="1">
    <name type="scientific">Aeromonas hydrophila</name>
    <dbReference type="NCBI Taxonomy" id="644"/>
    <lineage>
        <taxon>Bacteria</taxon>
        <taxon>Pseudomonadati</taxon>
        <taxon>Pseudomonadota</taxon>
        <taxon>Gammaproteobacteria</taxon>
        <taxon>Aeromonadales</taxon>
        <taxon>Aeromonadaceae</taxon>
        <taxon>Aeromonas</taxon>
    </lineage>
</organism>
<reference evidence="1" key="1">
    <citation type="submission" date="2020-07" db="EMBL/GenBank/DDBJ databases">
        <title>Carbapenem Resistant Aeromonas hydrophila Carrying blacphA7 Isolated from Two Solid Organ Transplant Patients.</title>
        <authorList>
            <person name="Hilt E."/>
            <person name="Fitzwater S.P."/>
            <person name="Ward K."/>
            <person name="De St Maurice A."/>
            <person name="Chandrasekaran S."/>
            <person name="Garner O.B."/>
            <person name="Yang S."/>
        </authorList>
    </citation>
    <scope>NUCLEOTIDE SEQUENCE</scope>
    <source>
        <strain evidence="1">B-1</strain>
    </source>
</reference>
<name>A0A926FJU4_AERHY</name>
<accession>A0A926FJU4</accession>
<gene>
    <name evidence="1" type="ORF">H2136_03710</name>
</gene>
<dbReference type="EMBL" id="JACLAN010000001">
    <property type="protein sequence ID" value="MBC8673801.1"/>
    <property type="molecule type" value="Genomic_DNA"/>
</dbReference>
<protein>
    <submittedName>
        <fullName evidence="1">Uncharacterized protein</fullName>
    </submittedName>
</protein>
<proteinExistence type="predicted"/>
<sequence>MVAETVTRVQQSLADYESDLRTRSSGRCSRSCATSGRLICPCTRRS</sequence>
<evidence type="ECO:0000313" key="1">
    <source>
        <dbReference type="EMBL" id="MBC8673801.1"/>
    </source>
</evidence>